<feature type="region of interest" description="Disordered" evidence="14">
    <location>
        <begin position="513"/>
        <end position="611"/>
    </location>
</feature>
<accession>A0A368GAE0</accession>
<dbReference type="Pfam" id="PF00262">
    <property type="entry name" value="Calreticulin"/>
    <property type="match status" value="1"/>
</dbReference>
<keyword evidence="5 13" id="KW-0812">Transmembrane</keyword>
<keyword evidence="7 13" id="KW-1133">Transmembrane helix</keyword>
<proteinExistence type="inferred from homology"/>
<evidence type="ECO:0000256" key="10">
    <source>
        <dbReference type="ARBA" id="ARBA00023329"/>
    </source>
</evidence>
<dbReference type="GO" id="GO:0005789">
    <property type="term" value="C:endoplasmic reticulum membrane"/>
    <property type="evidence" value="ECO:0007669"/>
    <property type="project" value="UniProtKB-SubCell"/>
</dbReference>
<dbReference type="InterPro" id="IPR001580">
    <property type="entry name" value="Calret/calnex"/>
</dbReference>
<comment type="subcellular location">
    <subcellularLocation>
        <location evidence="3">Cytoplasm</location>
        <location evidence="3">Perinuclear region</location>
    </subcellularLocation>
    <subcellularLocation>
        <location evidence="2">Cytoplasmic vesicle</location>
    </subcellularLocation>
    <subcellularLocation>
        <location evidence="1">Endoplasmic reticulum membrane</location>
        <topology evidence="1">Single-pass type I membrane protein</topology>
    </subcellularLocation>
</comment>
<evidence type="ECO:0000313" key="16">
    <source>
        <dbReference type="Proteomes" id="UP000252519"/>
    </source>
</evidence>
<sequence length="611" mass="67617">MISAQMRATVHSLCIALLVVAGATDDDSEGQKQVVVGLSTMHPNMLAFGTCKHLHDDGLSDEHRPQTVFVPSQFIEPKLSSKPLFFDYFPTTDAIGKRWILSTAKKDGVDSEIAKYNGKWEIGTSSEVSIEGDYGLIVRTKARHHAIAAKLDKPFSFKDKPLVVQYEVRYEEGQECGGGYLKLLSAGAEKNLASVQDKTPYTIMFGPDKCGASGKVHLIFRYTNPKNGSTDEYHAKQPSNLGTNYWDDHQTHLYTLVFNPDGAFTVSVDQKQIMSGNVLNDLVPSLQPPKEIADPNDKKPADWDDRAEIEDESAVKPDDWDESQPREVVDENAVKPSDWLEDEPELIPDPEASKPNDWDNDMDGDWEPPMIDNPACKGVSGCGPWKKPLIPNPLYKVRFYFVDNILVCESEGLAAEAAKQTYTIRRAEDQRLATSQGKGAGILQGNVSPECTLRISRNATSLVDPNLDHIMVGLSSWERPWLWVVYVLCVLIPIILIGVCCFGRKSNADISAAQRKKTDAPEADDEVPNLVDDEEDEKEAEEAEEFFEAAEAAKPSPKGSPAQAPKVHQSMKDIEDDEGSVSEPEIVDADSNDAAKKSSPTVTKRRVRRQD</sequence>
<evidence type="ECO:0000256" key="3">
    <source>
        <dbReference type="ARBA" id="ARBA00004556"/>
    </source>
</evidence>
<feature type="chain" id="PRO_5016484566" evidence="13">
    <location>
        <begin position="24"/>
        <end position="611"/>
    </location>
</feature>
<comment type="caution">
    <text evidence="15">The sequence shown here is derived from an EMBL/GenBank/DDBJ whole genome shotgun (WGS) entry which is preliminary data.</text>
</comment>
<dbReference type="InterPro" id="IPR009033">
    <property type="entry name" value="Calreticulin/calnexin_P_dom_sf"/>
</dbReference>
<gene>
    <name evidence="15" type="ORF">ANCCAN_12687</name>
</gene>
<evidence type="ECO:0000256" key="8">
    <source>
        <dbReference type="ARBA" id="ARBA00023136"/>
    </source>
</evidence>
<dbReference type="PROSITE" id="PS00804">
    <property type="entry name" value="CALRETICULIN_2"/>
    <property type="match status" value="1"/>
</dbReference>
<dbReference type="PRINTS" id="PR00626">
    <property type="entry name" value="CALRETICULIN"/>
</dbReference>
<keyword evidence="6 13" id="KW-0256">Endoplasmic reticulum</keyword>
<organism evidence="15 16">
    <name type="scientific">Ancylostoma caninum</name>
    <name type="common">Dog hookworm</name>
    <dbReference type="NCBI Taxonomy" id="29170"/>
    <lineage>
        <taxon>Eukaryota</taxon>
        <taxon>Metazoa</taxon>
        <taxon>Ecdysozoa</taxon>
        <taxon>Nematoda</taxon>
        <taxon>Chromadorea</taxon>
        <taxon>Rhabditida</taxon>
        <taxon>Rhabditina</taxon>
        <taxon>Rhabditomorpha</taxon>
        <taxon>Strongyloidea</taxon>
        <taxon>Ancylostomatidae</taxon>
        <taxon>Ancylostomatinae</taxon>
        <taxon>Ancylostoma</taxon>
    </lineage>
</organism>
<feature type="signal peptide" evidence="13">
    <location>
        <begin position="1"/>
        <end position="23"/>
    </location>
</feature>
<keyword evidence="8 13" id="KW-0472">Membrane</keyword>
<dbReference type="GO" id="GO:0048471">
    <property type="term" value="C:perinuclear region of cytoplasm"/>
    <property type="evidence" value="ECO:0007669"/>
    <property type="project" value="UniProtKB-SubCell"/>
</dbReference>
<dbReference type="Gene3D" id="2.60.120.200">
    <property type="match status" value="1"/>
</dbReference>
<keyword evidence="12" id="KW-1015">Disulfide bond</keyword>
<dbReference type="OrthoDB" id="1938156at2759"/>
<feature type="compositionally biased region" description="Acidic residues" evidence="14">
    <location>
        <begin position="521"/>
        <end position="548"/>
    </location>
</feature>
<keyword evidence="10" id="KW-0968">Cytoplasmic vesicle</keyword>
<evidence type="ECO:0000256" key="9">
    <source>
        <dbReference type="ARBA" id="ARBA00023186"/>
    </source>
</evidence>
<evidence type="ECO:0000256" key="11">
    <source>
        <dbReference type="ARBA" id="ARBA00053392"/>
    </source>
</evidence>
<evidence type="ECO:0000313" key="15">
    <source>
        <dbReference type="EMBL" id="RCN41366.1"/>
    </source>
</evidence>
<feature type="compositionally biased region" description="Acidic residues" evidence="14">
    <location>
        <begin position="574"/>
        <end position="591"/>
    </location>
</feature>
<feature type="region of interest" description="Disordered" evidence="14">
    <location>
        <begin position="285"/>
        <end position="361"/>
    </location>
</feature>
<dbReference type="SUPFAM" id="SSF49899">
    <property type="entry name" value="Concanavalin A-like lectins/glucanases"/>
    <property type="match status" value="1"/>
</dbReference>
<comment type="similarity">
    <text evidence="4 13">Belongs to the calreticulin family.</text>
</comment>
<evidence type="ECO:0000256" key="2">
    <source>
        <dbReference type="ARBA" id="ARBA00004541"/>
    </source>
</evidence>
<dbReference type="PROSITE" id="PS00805">
    <property type="entry name" value="CALRETICULIN_REPEAT"/>
    <property type="match status" value="1"/>
</dbReference>
<dbReference type="GO" id="GO:0031410">
    <property type="term" value="C:cytoplasmic vesicle"/>
    <property type="evidence" value="ECO:0007669"/>
    <property type="project" value="UniProtKB-SubCell"/>
</dbReference>
<evidence type="ECO:0000256" key="6">
    <source>
        <dbReference type="ARBA" id="ARBA00022824"/>
    </source>
</evidence>
<dbReference type="GO" id="GO:0051082">
    <property type="term" value="F:unfolded protein binding"/>
    <property type="evidence" value="ECO:0007669"/>
    <property type="project" value="InterPro"/>
</dbReference>
<dbReference type="PANTHER" id="PTHR11073:SF1">
    <property type="entry name" value="CALNEXIN 14D-RELATED"/>
    <property type="match status" value="1"/>
</dbReference>
<feature type="compositionally biased region" description="Acidic residues" evidence="14">
    <location>
        <begin position="339"/>
        <end position="348"/>
    </location>
</feature>
<keyword evidence="9 13" id="KW-0143">Chaperone</keyword>
<dbReference type="FunFam" id="2.10.250.10:FF:000001">
    <property type="entry name" value="Calnexin homolog"/>
    <property type="match status" value="1"/>
</dbReference>
<dbReference type="Proteomes" id="UP000252519">
    <property type="component" value="Unassembled WGS sequence"/>
</dbReference>
<feature type="compositionally biased region" description="Basic and acidic residues" evidence="14">
    <location>
        <begin position="313"/>
        <end position="333"/>
    </location>
</feature>
<dbReference type="GO" id="GO:0005509">
    <property type="term" value="F:calcium ion binding"/>
    <property type="evidence" value="ECO:0007669"/>
    <property type="project" value="InterPro"/>
</dbReference>
<dbReference type="AlphaFoldDB" id="A0A368GAE0"/>
<name>A0A368GAE0_ANCCA</name>
<dbReference type="STRING" id="29170.A0A368GAE0"/>
<dbReference type="PROSITE" id="PS00803">
    <property type="entry name" value="CALRETICULIN_1"/>
    <property type="match status" value="1"/>
</dbReference>
<dbReference type="InterPro" id="IPR013320">
    <property type="entry name" value="ConA-like_dom_sf"/>
</dbReference>
<reference evidence="15 16" key="1">
    <citation type="submission" date="2014-10" db="EMBL/GenBank/DDBJ databases">
        <title>Draft genome of the hookworm Ancylostoma caninum.</title>
        <authorList>
            <person name="Mitreva M."/>
        </authorList>
    </citation>
    <scope>NUCLEOTIDE SEQUENCE [LARGE SCALE GENOMIC DNA]</scope>
    <source>
        <strain evidence="15 16">Baltimore</strain>
    </source>
</reference>
<dbReference type="FunFam" id="2.60.120.200:FF:000011">
    <property type="entry name" value="Probable calnexin"/>
    <property type="match status" value="1"/>
</dbReference>
<dbReference type="GO" id="GO:0006457">
    <property type="term" value="P:protein folding"/>
    <property type="evidence" value="ECO:0007669"/>
    <property type="project" value="InterPro"/>
</dbReference>
<dbReference type="EMBL" id="JOJR01000239">
    <property type="protein sequence ID" value="RCN41366.1"/>
    <property type="molecule type" value="Genomic_DNA"/>
</dbReference>
<dbReference type="Gene3D" id="2.10.250.10">
    <property type="entry name" value="Calreticulin/calnexin, P domain"/>
    <property type="match status" value="1"/>
</dbReference>
<protein>
    <submittedName>
        <fullName evidence="15">Calreticulin family protein</fullName>
    </submittedName>
</protein>
<feature type="transmembrane region" description="Helical" evidence="13">
    <location>
        <begin position="481"/>
        <end position="502"/>
    </location>
</feature>
<evidence type="ECO:0000256" key="12">
    <source>
        <dbReference type="PIRSR" id="PIRSR601580-3"/>
    </source>
</evidence>
<dbReference type="InterPro" id="IPR018124">
    <property type="entry name" value="Calret/calnex_CS"/>
</dbReference>
<evidence type="ECO:0000256" key="1">
    <source>
        <dbReference type="ARBA" id="ARBA00004115"/>
    </source>
</evidence>
<feature type="compositionally biased region" description="Basic and acidic residues" evidence="14">
    <location>
        <begin position="291"/>
        <end position="306"/>
    </location>
</feature>
<dbReference type="PANTHER" id="PTHR11073">
    <property type="entry name" value="CALRETICULIN AND CALNEXIN"/>
    <property type="match status" value="1"/>
</dbReference>
<keyword evidence="16" id="KW-1185">Reference proteome</keyword>
<dbReference type="SUPFAM" id="SSF63887">
    <property type="entry name" value="P-domain of calnexin/calreticulin"/>
    <property type="match status" value="1"/>
</dbReference>
<comment type="function">
    <text evidence="11">Calcium-binding protein that interacts with newly synthesized monoglucosylated glycoproteins in the endoplasmic reticulum. It may act in assisting protein assembly and/or in the retention within the ER of unassembled protein subunits. It seems to play a major role in the quality control apparatus of the ER by the retention of incorrectly folded proteins. Required for embryogenesis and larval development under heat and ER stress conditions. May be important for germ cell development. Involved in neuronal necrotic cell death.</text>
</comment>
<dbReference type="GO" id="GO:0036503">
    <property type="term" value="P:ERAD pathway"/>
    <property type="evidence" value="ECO:0007669"/>
    <property type="project" value="TreeGrafter"/>
</dbReference>
<evidence type="ECO:0000256" key="5">
    <source>
        <dbReference type="ARBA" id="ARBA00022692"/>
    </source>
</evidence>
<evidence type="ECO:0000256" key="13">
    <source>
        <dbReference type="RuleBase" id="RU362126"/>
    </source>
</evidence>
<feature type="disulfide bond" evidence="12">
    <location>
        <begin position="176"/>
        <end position="210"/>
    </location>
</feature>
<evidence type="ECO:0000256" key="7">
    <source>
        <dbReference type="ARBA" id="ARBA00022989"/>
    </source>
</evidence>
<evidence type="ECO:0000256" key="4">
    <source>
        <dbReference type="ARBA" id="ARBA00010983"/>
    </source>
</evidence>
<evidence type="ECO:0000256" key="14">
    <source>
        <dbReference type="SAM" id="MobiDB-lite"/>
    </source>
</evidence>
<keyword evidence="13" id="KW-0732">Signal</keyword>